<dbReference type="InterPro" id="IPR029411">
    <property type="entry name" value="RG-lyase_III"/>
</dbReference>
<dbReference type="Gene3D" id="2.60.120.260">
    <property type="entry name" value="Galactose-binding domain-like"/>
    <property type="match status" value="1"/>
</dbReference>
<evidence type="ECO:0000256" key="3">
    <source>
        <dbReference type="ARBA" id="ARBA00010418"/>
    </source>
</evidence>
<dbReference type="InterPro" id="IPR014718">
    <property type="entry name" value="GH-type_carb-bd"/>
</dbReference>
<dbReference type="InterPro" id="IPR051850">
    <property type="entry name" value="Polysacch_Lyase_4"/>
</dbReference>
<dbReference type="GO" id="GO:0102210">
    <property type="term" value="F:rhamnogalacturonan endolyase activity"/>
    <property type="evidence" value="ECO:0007669"/>
    <property type="project" value="UniProtKB-EC"/>
</dbReference>
<dbReference type="SUPFAM" id="SSF49452">
    <property type="entry name" value="Starch-binding domain-like"/>
    <property type="match status" value="1"/>
</dbReference>
<dbReference type="InterPro" id="IPR008979">
    <property type="entry name" value="Galactose-bd-like_sf"/>
</dbReference>
<dbReference type="Pfam" id="PF14683">
    <property type="entry name" value="CBM-like"/>
    <property type="match status" value="1"/>
</dbReference>
<dbReference type="GO" id="GO:0005576">
    <property type="term" value="C:extracellular region"/>
    <property type="evidence" value="ECO:0007669"/>
    <property type="project" value="UniProtKB-SubCell"/>
</dbReference>
<evidence type="ECO:0000259" key="9">
    <source>
        <dbReference type="Pfam" id="PF14686"/>
    </source>
</evidence>
<keyword evidence="6" id="KW-0732">Signal</keyword>
<dbReference type="SUPFAM" id="SSF74650">
    <property type="entry name" value="Galactose mutarotase-like"/>
    <property type="match status" value="1"/>
</dbReference>
<gene>
    <name evidence="10" type="ORF">FC89_GL000364</name>
</gene>
<evidence type="ECO:0000256" key="4">
    <source>
        <dbReference type="ARBA" id="ARBA00012437"/>
    </source>
</evidence>
<name>A0A0R1VYV0_9LACO</name>
<evidence type="ECO:0000259" key="8">
    <source>
        <dbReference type="Pfam" id="PF14683"/>
    </source>
</evidence>
<keyword evidence="5" id="KW-0964">Secreted</keyword>
<evidence type="ECO:0000256" key="5">
    <source>
        <dbReference type="ARBA" id="ARBA00022525"/>
    </source>
</evidence>
<evidence type="ECO:0000256" key="1">
    <source>
        <dbReference type="ARBA" id="ARBA00001324"/>
    </source>
</evidence>
<dbReference type="CDD" id="cd10320">
    <property type="entry name" value="RGL4_N"/>
    <property type="match status" value="1"/>
</dbReference>
<comment type="catalytic activity">
    <reaction evidence="1">
        <text>Endotype eliminative cleavage of L-alpha-rhamnopyranosyl-(1-&gt;4)-alpha-D-galactopyranosyluronic acid bonds of rhamnogalacturonan I domains in ramified hairy regions of pectin leaving L-rhamnopyranose at the reducing end and 4-deoxy-4,5-unsaturated D-galactopyranosyluronic acid at the non-reducing end.</text>
        <dbReference type="EC" id="4.2.2.23"/>
    </reaction>
</comment>
<evidence type="ECO:0000313" key="11">
    <source>
        <dbReference type="Proteomes" id="UP000051451"/>
    </source>
</evidence>
<keyword evidence="7 10" id="KW-0456">Lyase</keyword>
<evidence type="ECO:0000256" key="2">
    <source>
        <dbReference type="ARBA" id="ARBA00004613"/>
    </source>
</evidence>
<evidence type="ECO:0000256" key="7">
    <source>
        <dbReference type="ARBA" id="ARBA00023239"/>
    </source>
</evidence>
<organism evidence="10 11">
    <name type="scientific">Liquorilactobacillus ghanensis DSM 18630</name>
    <dbReference type="NCBI Taxonomy" id="1423750"/>
    <lineage>
        <taxon>Bacteria</taxon>
        <taxon>Bacillati</taxon>
        <taxon>Bacillota</taxon>
        <taxon>Bacilli</taxon>
        <taxon>Lactobacillales</taxon>
        <taxon>Lactobacillaceae</taxon>
        <taxon>Liquorilactobacillus</taxon>
    </lineage>
</organism>
<comment type="similarity">
    <text evidence="3">Belongs to the polysaccharide lyase 4 family.</text>
</comment>
<dbReference type="STRING" id="1423750.FC89_GL000364"/>
<protein>
    <recommendedName>
        <fullName evidence="4">rhamnogalacturonan endolyase</fullName>
        <ecNumber evidence="4">4.2.2.23</ecNumber>
    </recommendedName>
</protein>
<dbReference type="PATRIC" id="fig|1423750.3.peg.373"/>
<dbReference type="EC" id="4.2.2.23" evidence="4"/>
<dbReference type="Gene3D" id="2.60.40.1120">
    <property type="entry name" value="Carboxypeptidase-like, regulatory domain"/>
    <property type="match status" value="1"/>
</dbReference>
<dbReference type="InterPro" id="IPR029413">
    <property type="entry name" value="RG-lyase_II"/>
</dbReference>
<dbReference type="Pfam" id="PF14686">
    <property type="entry name" value="fn3_3"/>
    <property type="match status" value="1"/>
</dbReference>
<dbReference type="GO" id="GO:0030246">
    <property type="term" value="F:carbohydrate binding"/>
    <property type="evidence" value="ECO:0007669"/>
    <property type="project" value="InterPro"/>
</dbReference>
<dbReference type="PANTHER" id="PTHR32018">
    <property type="entry name" value="RHAMNOGALACTURONATE LYASE FAMILY PROTEIN"/>
    <property type="match status" value="1"/>
</dbReference>
<reference evidence="10 11" key="1">
    <citation type="journal article" date="2015" name="Genome Announc.">
        <title>Expanding the biotechnology potential of lactobacilli through comparative genomics of 213 strains and associated genera.</title>
        <authorList>
            <person name="Sun Z."/>
            <person name="Harris H.M."/>
            <person name="McCann A."/>
            <person name="Guo C."/>
            <person name="Argimon S."/>
            <person name="Zhang W."/>
            <person name="Yang X."/>
            <person name="Jeffery I.B."/>
            <person name="Cooney J.C."/>
            <person name="Kagawa T.F."/>
            <person name="Liu W."/>
            <person name="Song Y."/>
            <person name="Salvetti E."/>
            <person name="Wrobel A."/>
            <person name="Rasinkangas P."/>
            <person name="Parkhill J."/>
            <person name="Rea M.C."/>
            <person name="O'Sullivan O."/>
            <person name="Ritari J."/>
            <person name="Douillard F.P."/>
            <person name="Paul Ross R."/>
            <person name="Yang R."/>
            <person name="Briner A.E."/>
            <person name="Felis G.E."/>
            <person name="de Vos W.M."/>
            <person name="Barrangou R."/>
            <person name="Klaenhammer T.R."/>
            <person name="Caufield P.W."/>
            <person name="Cui Y."/>
            <person name="Zhang H."/>
            <person name="O'Toole P.W."/>
        </authorList>
    </citation>
    <scope>NUCLEOTIDE SEQUENCE [LARGE SCALE GENOMIC DNA]</scope>
    <source>
        <strain evidence="10 11">DSM 18630</strain>
    </source>
</reference>
<dbReference type="Proteomes" id="UP000051451">
    <property type="component" value="Unassembled WGS sequence"/>
</dbReference>
<dbReference type="GO" id="GO:0005975">
    <property type="term" value="P:carbohydrate metabolic process"/>
    <property type="evidence" value="ECO:0007669"/>
    <property type="project" value="InterPro"/>
</dbReference>
<proteinExistence type="inferred from homology"/>
<dbReference type="AlphaFoldDB" id="A0A0R1VYV0"/>
<feature type="domain" description="Rhamnogalacturonan lyase" evidence="8">
    <location>
        <begin position="385"/>
        <end position="545"/>
    </location>
</feature>
<dbReference type="InterPro" id="IPR011013">
    <property type="entry name" value="Gal_mutarotase_sf_dom"/>
</dbReference>
<dbReference type="PANTHER" id="PTHR32018:SF1">
    <property type="entry name" value="RHAMNOGALACTURONAN ENDOLYASE"/>
    <property type="match status" value="1"/>
</dbReference>
<sequence>MKNKKIELTMGNDGKAKRLLYRGCSLIDDLNGNVIDADRHHSFYLDYHQDLKQYSPSFNEVKVLEDTEAIKHIVFIDDKSELGLEYHLLMNSEDSRLYSYVIAKNNTDRKFAINELRTVYRLNKTLFPKSYTASRTGFQPTSNYTNQFTKLQDETYLVKDGELYSTSKIYSKYDYADYFADNAFWGFFGEKYGFWFVPVSTDYYPSGPLKQELMVHYDGILLNYMQGAHFGTGDFMLEPGWQKMYGPWCIYINDTPDKIADAAQTAQAEQQKWPYKWVNEKLYPKKRGRVAGQLKISSREQIRLKIVLSQGAGSFEKASSGYIYYGETDEQGNFELENVRLGSYKMEAYTTEGHITDVFQKQIEVSKENTNLGQLVWQVPNEKIIWQLGTASHTTYPFKFHDQLRNTIWRSLVPANLTFEVGVSQEKEDWYCLQTDKGRWNINFRYFPNFEKKLILKIALAGASKKAAQNENDRGRGDPWLEVSLNGVPIGRKQFLDDGSIYRNALKNGNYHVWEIKLNSKLLVADENVLSMRVVNGSIMYDTILLTTRGSEENE</sequence>
<evidence type="ECO:0000313" key="10">
    <source>
        <dbReference type="EMBL" id="KRM07052.1"/>
    </source>
</evidence>
<dbReference type="SUPFAM" id="SSF49785">
    <property type="entry name" value="Galactose-binding domain-like"/>
    <property type="match status" value="1"/>
</dbReference>
<accession>A0A0R1VYV0</accession>
<dbReference type="InterPro" id="IPR013784">
    <property type="entry name" value="Carb-bd-like_fold"/>
</dbReference>
<comment type="subcellular location">
    <subcellularLocation>
        <location evidence="2">Secreted</location>
    </subcellularLocation>
</comment>
<keyword evidence="11" id="KW-1185">Reference proteome</keyword>
<dbReference type="EMBL" id="AZGB01000009">
    <property type="protein sequence ID" value="KRM07052.1"/>
    <property type="molecule type" value="Genomic_DNA"/>
</dbReference>
<comment type="caution">
    <text evidence="10">The sequence shown here is derived from an EMBL/GenBank/DDBJ whole genome shotgun (WGS) entry which is preliminary data.</text>
</comment>
<dbReference type="Gene3D" id="2.70.98.10">
    <property type="match status" value="1"/>
</dbReference>
<feature type="domain" description="Rhamnogalacturonan lyase" evidence="9">
    <location>
        <begin position="301"/>
        <end position="370"/>
    </location>
</feature>
<evidence type="ECO:0000256" key="6">
    <source>
        <dbReference type="ARBA" id="ARBA00022729"/>
    </source>
</evidence>